<evidence type="ECO:0000313" key="2">
    <source>
        <dbReference type="Proteomes" id="UP000468943"/>
    </source>
</evidence>
<evidence type="ECO:0008006" key="3">
    <source>
        <dbReference type="Google" id="ProtNLM"/>
    </source>
</evidence>
<reference evidence="1 2" key="1">
    <citation type="submission" date="2019-12" db="EMBL/GenBank/DDBJ databases">
        <title>Genomic-based taxomic classification of the family Erythrobacteraceae.</title>
        <authorList>
            <person name="Xu L."/>
        </authorList>
    </citation>
    <scope>NUCLEOTIDE SEQUENCE [LARGE SCALE GENOMIC DNA]</scope>
    <source>
        <strain evidence="1 2">JCM 17802</strain>
    </source>
</reference>
<dbReference type="EMBL" id="WTYS01000001">
    <property type="protein sequence ID" value="MXO56847.1"/>
    <property type="molecule type" value="Genomic_DNA"/>
</dbReference>
<sequence length="175" mass="19297">MARRASNRPMRKAIRDIVEPAIEALGFTGKYPAWQRAFGEEFHFIELRTDKYGGCFGISGAWGTAKDFGDHPPSLPATDFEHRASITRPIELWTIEGEAYTHWISAFDYQYILGDPNECSALAQEAADGLSALKQWFASKEFTNGVKPVFSKIGSAVNGKLISAIASAKAEMGLY</sequence>
<keyword evidence="2" id="KW-1185">Reference proteome</keyword>
<accession>A0A6I4SPS9</accession>
<protein>
    <recommendedName>
        <fullName evidence="3">DUF4304 domain-containing protein</fullName>
    </recommendedName>
</protein>
<dbReference type="RefSeq" id="WP_160597999.1">
    <property type="nucleotide sequence ID" value="NZ_WTYS01000001.1"/>
</dbReference>
<dbReference type="OrthoDB" id="7427544at2"/>
<name>A0A6I4SPS9_9SPHN</name>
<evidence type="ECO:0000313" key="1">
    <source>
        <dbReference type="EMBL" id="MXO56847.1"/>
    </source>
</evidence>
<proteinExistence type="predicted"/>
<gene>
    <name evidence="1" type="ORF">GRI36_08120</name>
</gene>
<comment type="caution">
    <text evidence="1">The sequence shown here is derived from an EMBL/GenBank/DDBJ whole genome shotgun (WGS) entry which is preliminary data.</text>
</comment>
<dbReference type="AlphaFoldDB" id="A0A6I4SPS9"/>
<dbReference type="Proteomes" id="UP000468943">
    <property type="component" value="Unassembled WGS sequence"/>
</dbReference>
<organism evidence="1 2">
    <name type="scientific">Pontixanthobacter gangjinensis</name>
    <dbReference type="NCBI Taxonomy" id="1028742"/>
    <lineage>
        <taxon>Bacteria</taxon>
        <taxon>Pseudomonadati</taxon>
        <taxon>Pseudomonadota</taxon>
        <taxon>Alphaproteobacteria</taxon>
        <taxon>Sphingomonadales</taxon>
        <taxon>Erythrobacteraceae</taxon>
        <taxon>Pontixanthobacter</taxon>
    </lineage>
</organism>